<name>A0A139MWU9_STRGN</name>
<dbReference type="GO" id="GO:0016491">
    <property type="term" value="F:oxidoreductase activity"/>
    <property type="evidence" value="ECO:0007669"/>
    <property type="project" value="InterPro"/>
</dbReference>
<comment type="similarity">
    <text evidence="1">Belongs to the flavin monoamine oxidase family.</text>
</comment>
<evidence type="ECO:0000313" key="4">
    <source>
        <dbReference type="Proteomes" id="UP000070096"/>
    </source>
</evidence>
<evidence type="ECO:0000259" key="2">
    <source>
        <dbReference type="Pfam" id="PF01593"/>
    </source>
</evidence>
<dbReference type="AlphaFoldDB" id="A0A139MWU9"/>
<dbReference type="SUPFAM" id="SSF54373">
    <property type="entry name" value="FAD-linked reductases, C-terminal domain"/>
    <property type="match status" value="1"/>
</dbReference>
<dbReference type="PATRIC" id="fig|1302.21.peg.2328"/>
<dbReference type="PANTHER" id="PTHR43563:SF1">
    <property type="entry name" value="AMINE OXIDASE [FLAVIN-CONTAINING] B"/>
    <property type="match status" value="1"/>
</dbReference>
<dbReference type="Pfam" id="PF13450">
    <property type="entry name" value="NAD_binding_8"/>
    <property type="match status" value="1"/>
</dbReference>
<evidence type="ECO:0000256" key="1">
    <source>
        <dbReference type="ARBA" id="ARBA00005995"/>
    </source>
</evidence>
<proteinExistence type="inferred from homology"/>
<dbReference type="InterPro" id="IPR002937">
    <property type="entry name" value="Amino_oxidase"/>
</dbReference>
<reference evidence="3 4" key="1">
    <citation type="submission" date="2016-01" db="EMBL/GenBank/DDBJ databases">
        <title>Highly variable Streptococcus oralis are common among viridans streptococci isolated from primates.</title>
        <authorList>
            <person name="Denapaite D."/>
            <person name="Rieger M."/>
            <person name="Koendgen S."/>
            <person name="Brueckner R."/>
            <person name="Ochigava I."/>
            <person name="Kappeler P."/>
            <person name="Maetz-Rensing K."/>
            <person name="Leendertz F."/>
            <person name="Hakenbeck R."/>
        </authorList>
    </citation>
    <scope>NUCLEOTIDE SEQUENCE [LARGE SCALE GENOMIC DNA]</scope>
    <source>
        <strain evidence="3 4">DD07</strain>
    </source>
</reference>
<gene>
    <name evidence="3" type="ORF">SGODD07_02103</name>
</gene>
<dbReference type="SUPFAM" id="SSF51905">
    <property type="entry name" value="FAD/NAD(P)-binding domain"/>
    <property type="match status" value="1"/>
</dbReference>
<dbReference type="EMBL" id="LQRC01000273">
    <property type="protein sequence ID" value="KXT68256.1"/>
    <property type="molecule type" value="Genomic_DNA"/>
</dbReference>
<dbReference type="Gene3D" id="3.50.50.60">
    <property type="entry name" value="FAD/NAD(P)-binding domain"/>
    <property type="match status" value="2"/>
</dbReference>
<dbReference type="PANTHER" id="PTHR43563">
    <property type="entry name" value="AMINE OXIDASE"/>
    <property type="match status" value="1"/>
</dbReference>
<sequence length="348" mass="39201">MRHIIIGAGLSGLYMAYQLEKAGKDYLILEGKNQVGGRTAGLQASQDWDLELGATWFWPDFDTHLTDLIDELGLESFDQPTGVYLYEETSGKPRQFHRPYSDGRRVRGGMNQLIYALLRKINIEHLHLQERVKEITLKDETIEVVTDKQTWQGEQVFLALPPRLVATTISFSPQLPLTAQKNWLSTDTWMAPHAKYIARFRTPFWKQKGLTGNAMSNLGPLAEVHDISDPEGGFGALFGFFAISSEERQKRGEEELKKLARAQLVRLFGLETLKNLEEDMIKDWSQDPFLATSLDQEMAVTHPKSATNHVTGDWQHKLVGISSEFAPTMPGFLSGAVEAVEEALAKKK</sequence>
<dbReference type="Proteomes" id="UP000070096">
    <property type="component" value="Unassembled WGS sequence"/>
</dbReference>
<organism evidence="3 4">
    <name type="scientific">Streptococcus gordonii</name>
    <dbReference type="NCBI Taxonomy" id="1302"/>
    <lineage>
        <taxon>Bacteria</taxon>
        <taxon>Bacillati</taxon>
        <taxon>Bacillota</taxon>
        <taxon>Bacilli</taxon>
        <taxon>Lactobacillales</taxon>
        <taxon>Streptococcaceae</taxon>
        <taxon>Streptococcus</taxon>
    </lineage>
</organism>
<feature type="domain" description="Amine oxidase" evidence="2">
    <location>
        <begin position="104"/>
        <end position="293"/>
    </location>
</feature>
<accession>A0A139MWU9</accession>
<evidence type="ECO:0000313" key="3">
    <source>
        <dbReference type="EMBL" id="KXT68256.1"/>
    </source>
</evidence>
<dbReference type="Pfam" id="PF01593">
    <property type="entry name" value="Amino_oxidase"/>
    <property type="match status" value="1"/>
</dbReference>
<dbReference type="InterPro" id="IPR050703">
    <property type="entry name" value="Flavin_MAO"/>
</dbReference>
<protein>
    <submittedName>
        <fullName evidence="3">Monoamine oxidase</fullName>
    </submittedName>
</protein>
<comment type="caution">
    <text evidence="3">The sequence shown here is derived from an EMBL/GenBank/DDBJ whole genome shotgun (WGS) entry which is preliminary data.</text>
</comment>
<dbReference type="InterPro" id="IPR036188">
    <property type="entry name" value="FAD/NAD-bd_sf"/>
</dbReference>